<dbReference type="Proteomes" id="UP000414364">
    <property type="component" value="Unassembled WGS sequence"/>
</dbReference>
<evidence type="ECO:0000313" key="3">
    <source>
        <dbReference type="EMBL" id="MQS98116.1"/>
    </source>
</evidence>
<dbReference type="AlphaFoldDB" id="A0A5P0ZYE4"/>
<dbReference type="GO" id="GO:0030420">
    <property type="term" value="P:establishment of competence for transformation"/>
    <property type="evidence" value="ECO:0007669"/>
    <property type="project" value="UniProtKB-KW"/>
</dbReference>
<name>A0A5P0ZYE4_9LACO</name>
<reference evidence="4 5" key="1">
    <citation type="journal article" date="2019" name="Syst. Appl. Microbiol.">
        <title>Polyphasic characterization of two novel Lactobacillus spp. isolated from blown salami packages: Description of Lactobacillus halodurans sp. nov. and Lactobacillus salsicarnum sp. nov.</title>
        <authorList>
            <person name="Schuster J.A."/>
            <person name="Klingl A."/>
            <person name="Vogel R.F."/>
            <person name="Ehrmann M.A."/>
        </authorList>
    </citation>
    <scope>NUCLEOTIDE SEQUENCE [LARGE SCALE GENOMIC DNA]</scope>
    <source>
        <strain evidence="3 4">TMW 1.1920</strain>
        <strain evidence="2 5">TMW 1.2172</strain>
    </source>
</reference>
<proteinExistence type="predicted"/>
<evidence type="ECO:0000313" key="5">
    <source>
        <dbReference type="Proteomes" id="UP000414364"/>
    </source>
</evidence>
<feature type="transmembrane region" description="Helical" evidence="1">
    <location>
        <begin position="7"/>
        <end position="29"/>
    </location>
</feature>
<organism evidence="3 4">
    <name type="scientific">Companilactobacillus halodurans</name>
    <dbReference type="NCBI Taxonomy" id="2584183"/>
    <lineage>
        <taxon>Bacteria</taxon>
        <taxon>Bacillati</taxon>
        <taxon>Bacillota</taxon>
        <taxon>Bacilli</taxon>
        <taxon>Lactobacillales</taxon>
        <taxon>Lactobacillaceae</taxon>
        <taxon>Companilactobacillus</taxon>
    </lineage>
</organism>
<keyword evidence="4" id="KW-1185">Reference proteome</keyword>
<comment type="caution">
    <text evidence="3">The sequence shown here is derived from an EMBL/GenBank/DDBJ whole genome shotgun (WGS) entry which is preliminary data.</text>
</comment>
<evidence type="ECO:0000313" key="2">
    <source>
        <dbReference type="EMBL" id="MQS76884.1"/>
    </source>
</evidence>
<evidence type="ECO:0008006" key="6">
    <source>
        <dbReference type="Google" id="ProtNLM"/>
    </source>
</evidence>
<keyword evidence="1" id="KW-0472">Membrane</keyword>
<dbReference type="RefSeq" id="WP_153386573.1">
    <property type="nucleotide sequence ID" value="NZ_VDFO01000036.1"/>
</dbReference>
<dbReference type="EMBL" id="VDFP01000029">
    <property type="protein sequence ID" value="MQS76884.1"/>
    <property type="molecule type" value="Genomic_DNA"/>
</dbReference>
<accession>A0A5P0ZYE4</accession>
<keyword evidence="1" id="KW-1133">Transmembrane helix</keyword>
<dbReference type="EMBL" id="VDFO01000036">
    <property type="protein sequence ID" value="MQS98116.1"/>
    <property type="molecule type" value="Genomic_DNA"/>
</dbReference>
<evidence type="ECO:0000313" key="4">
    <source>
        <dbReference type="Proteomes" id="UP000371423"/>
    </source>
</evidence>
<gene>
    <name evidence="3" type="ORF">FHL05_09505</name>
    <name evidence="2" type="ORF">FHL06_11070</name>
</gene>
<dbReference type="GO" id="GO:0009986">
    <property type="term" value="C:cell surface"/>
    <property type="evidence" value="ECO:0007669"/>
    <property type="project" value="UniProtKB-SubCell"/>
</dbReference>
<evidence type="ECO:0000256" key="1">
    <source>
        <dbReference type="SAM" id="Phobius"/>
    </source>
</evidence>
<dbReference type="Proteomes" id="UP000371423">
    <property type="component" value="Unassembled WGS sequence"/>
</dbReference>
<keyword evidence="1" id="KW-0812">Transmembrane</keyword>
<protein>
    <recommendedName>
        <fullName evidence="6">Type II secretion system protein</fullName>
    </recommendedName>
</protein>
<sequence length="93" mass="11316">MRRRHKGFILVESLISLSISLMVVLTLTYCINEQFKLLNNWEERVNAHKIMLLNLKNNNIPNPLIIKNQEYYFFRHENKFEVKVNKNVYQMEF</sequence>